<feature type="non-terminal residue" evidence="2">
    <location>
        <position position="1"/>
    </location>
</feature>
<evidence type="ECO:0000259" key="1">
    <source>
        <dbReference type="Pfam" id="PF00534"/>
    </source>
</evidence>
<feature type="domain" description="Glycosyl transferase family 1" evidence="1">
    <location>
        <begin position="5"/>
        <end position="131"/>
    </location>
</feature>
<gene>
    <name evidence="2" type="ORF">LCGC14_2315050</name>
</gene>
<proteinExistence type="predicted"/>
<organism evidence="2">
    <name type="scientific">marine sediment metagenome</name>
    <dbReference type="NCBI Taxonomy" id="412755"/>
    <lineage>
        <taxon>unclassified sequences</taxon>
        <taxon>metagenomes</taxon>
        <taxon>ecological metagenomes</taxon>
    </lineage>
</organism>
<evidence type="ECO:0000313" key="2">
    <source>
        <dbReference type="EMBL" id="KKL49483.1"/>
    </source>
</evidence>
<dbReference type="PANTHER" id="PTHR45947:SF3">
    <property type="entry name" value="SULFOQUINOVOSYL TRANSFERASE SQD2"/>
    <property type="match status" value="1"/>
</dbReference>
<dbReference type="EMBL" id="LAZR01032942">
    <property type="protein sequence ID" value="KKL49483.1"/>
    <property type="molecule type" value="Genomic_DNA"/>
</dbReference>
<sequence length="158" mass="17950">LLKYNYNFQLIIAGDGPEKENLIKLTKKLKITKKVIFLGFISHDKLNSLYNIGDVYVLTSEQEGLSLSLLEALATTVPVISTNIVGNPEVIIHKETGLLFEPGNVNQLVNNLKYVLENPDKAEIIGKNARKYIVSNYSTHKIMKKLRNHFYHILKNKN</sequence>
<dbReference type="PANTHER" id="PTHR45947">
    <property type="entry name" value="SULFOQUINOVOSYL TRANSFERASE SQD2"/>
    <property type="match status" value="1"/>
</dbReference>
<dbReference type="CDD" id="cd03801">
    <property type="entry name" value="GT4_PimA-like"/>
    <property type="match status" value="1"/>
</dbReference>
<accession>A0A0F9CJJ4</accession>
<reference evidence="2" key="1">
    <citation type="journal article" date="2015" name="Nature">
        <title>Complex archaea that bridge the gap between prokaryotes and eukaryotes.</title>
        <authorList>
            <person name="Spang A."/>
            <person name="Saw J.H."/>
            <person name="Jorgensen S.L."/>
            <person name="Zaremba-Niedzwiedzka K."/>
            <person name="Martijn J."/>
            <person name="Lind A.E."/>
            <person name="van Eijk R."/>
            <person name="Schleper C."/>
            <person name="Guy L."/>
            <person name="Ettema T.J."/>
        </authorList>
    </citation>
    <scope>NUCLEOTIDE SEQUENCE</scope>
</reference>
<dbReference type="SUPFAM" id="SSF53756">
    <property type="entry name" value="UDP-Glycosyltransferase/glycogen phosphorylase"/>
    <property type="match status" value="1"/>
</dbReference>
<dbReference type="InterPro" id="IPR050194">
    <property type="entry name" value="Glycosyltransferase_grp1"/>
</dbReference>
<dbReference type="InterPro" id="IPR001296">
    <property type="entry name" value="Glyco_trans_1"/>
</dbReference>
<name>A0A0F9CJJ4_9ZZZZ</name>
<comment type="caution">
    <text evidence="2">The sequence shown here is derived from an EMBL/GenBank/DDBJ whole genome shotgun (WGS) entry which is preliminary data.</text>
</comment>
<dbReference type="GO" id="GO:0016758">
    <property type="term" value="F:hexosyltransferase activity"/>
    <property type="evidence" value="ECO:0007669"/>
    <property type="project" value="TreeGrafter"/>
</dbReference>
<dbReference type="AlphaFoldDB" id="A0A0F9CJJ4"/>
<dbReference type="Pfam" id="PF00534">
    <property type="entry name" value="Glycos_transf_1"/>
    <property type="match status" value="1"/>
</dbReference>
<protein>
    <recommendedName>
        <fullName evidence="1">Glycosyl transferase family 1 domain-containing protein</fullName>
    </recommendedName>
</protein>
<dbReference type="Gene3D" id="3.40.50.2000">
    <property type="entry name" value="Glycogen Phosphorylase B"/>
    <property type="match status" value="2"/>
</dbReference>